<dbReference type="SUPFAM" id="SSF51306">
    <property type="entry name" value="LexA/Signal peptidase"/>
    <property type="match status" value="1"/>
</dbReference>
<evidence type="ECO:0000313" key="11">
    <source>
        <dbReference type="Proteomes" id="UP000310158"/>
    </source>
</evidence>
<dbReference type="PANTHER" id="PTHR12383:SF16">
    <property type="entry name" value="MITOCHONDRIAL INNER MEMBRANE PROTEASE SUBUNIT 1"/>
    <property type="match status" value="1"/>
</dbReference>
<evidence type="ECO:0000256" key="6">
    <source>
        <dbReference type="ARBA" id="ARBA00038445"/>
    </source>
</evidence>
<evidence type="ECO:0000256" key="5">
    <source>
        <dbReference type="ARBA" id="ARBA00023136"/>
    </source>
</evidence>
<evidence type="ECO:0000256" key="7">
    <source>
        <dbReference type="PIRSR" id="PIRSR600223-1"/>
    </source>
</evidence>
<dbReference type="Proteomes" id="UP000310158">
    <property type="component" value="Unassembled WGS sequence"/>
</dbReference>
<evidence type="ECO:0000313" key="10">
    <source>
        <dbReference type="EMBL" id="THH21451.1"/>
    </source>
</evidence>
<name>A0A4S4MA94_9AGAM</name>
<feature type="active site" evidence="7">
    <location>
        <position position="98"/>
    </location>
</feature>
<evidence type="ECO:0000256" key="4">
    <source>
        <dbReference type="ARBA" id="ARBA00023128"/>
    </source>
</evidence>
<keyword evidence="5" id="KW-0472">Membrane</keyword>
<dbReference type="InterPro" id="IPR019533">
    <property type="entry name" value="Peptidase_S26"/>
</dbReference>
<gene>
    <name evidence="10" type="ORF">EW146_g80</name>
</gene>
<comment type="similarity">
    <text evidence="6">Belongs to the peptidase S26 family. IMP1 subfamily.</text>
</comment>
<feature type="active site" evidence="7">
    <location>
        <position position="144"/>
    </location>
</feature>
<dbReference type="Gene3D" id="2.10.109.10">
    <property type="entry name" value="Umud Fragment, subunit A"/>
    <property type="match status" value="1"/>
</dbReference>
<dbReference type="GO" id="GO:0006627">
    <property type="term" value="P:protein processing involved in protein targeting to mitochondrion"/>
    <property type="evidence" value="ECO:0007669"/>
    <property type="project" value="TreeGrafter"/>
</dbReference>
<dbReference type="InterPro" id="IPR019758">
    <property type="entry name" value="Pept_S26A_signal_pept_1_CS"/>
</dbReference>
<evidence type="ECO:0000256" key="3">
    <source>
        <dbReference type="ARBA" id="ARBA00022801"/>
    </source>
</evidence>
<dbReference type="InterPro" id="IPR052064">
    <property type="entry name" value="Mito_IMP1_subunit"/>
</dbReference>
<feature type="region of interest" description="Disordered" evidence="8">
    <location>
        <begin position="1"/>
        <end position="23"/>
    </location>
</feature>
<keyword evidence="2" id="KW-0999">Mitochondrion inner membrane</keyword>
<feature type="domain" description="Peptidase S26" evidence="9">
    <location>
        <begin position="166"/>
        <end position="208"/>
    </location>
</feature>
<evidence type="ECO:0000256" key="2">
    <source>
        <dbReference type="ARBA" id="ARBA00022792"/>
    </source>
</evidence>
<accession>A0A4S4MA94</accession>
<feature type="compositionally biased region" description="Polar residues" evidence="8">
    <location>
        <begin position="1"/>
        <end position="15"/>
    </location>
</feature>
<evidence type="ECO:0000256" key="8">
    <source>
        <dbReference type="SAM" id="MobiDB-lite"/>
    </source>
</evidence>
<dbReference type="CDD" id="cd06530">
    <property type="entry name" value="S26_SPase_I"/>
    <property type="match status" value="1"/>
</dbReference>
<dbReference type="GO" id="GO:0006465">
    <property type="term" value="P:signal peptide processing"/>
    <property type="evidence" value="ECO:0007669"/>
    <property type="project" value="InterPro"/>
</dbReference>
<dbReference type="InterPro" id="IPR036286">
    <property type="entry name" value="LexA/Signal_pep-like_sf"/>
</dbReference>
<dbReference type="OrthoDB" id="308440at2759"/>
<dbReference type="PROSITE" id="PS00760">
    <property type="entry name" value="SPASE_I_2"/>
    <property type="match status" value="1"/>
</dbReference>
<feature type="domain" description="Peptidase S26" evidence="9">
    <location>
        <begin position="78"/>
        <end position="157"/>
    </location>
</feature>
<dbReference type="PANTHER" id="PTHR12383">
    <property type="entry name" value="PROTEASE FAMILY S26 MITOCHONDRIAL INNER MEMBRANE PROTEASE-RELATED"/>
    <property type="match status" value="1"/>
</dbReference>
<dbReference type="PRINTS" id="PR00727">
    <property type="entry name" value="LEADERPTASE"/>
</dbReference>
<dbReference type="Pfam" id="PF10502">
    <property type="entry name" value="Peptidase_S26"/>
    <property type="match status" value="2"/>
</dbReference>
<dbReference type="GO" id="GO:0004252">
    <property type="term" value="F:serine-type endopeptidase activity"/>
    <property type="evidence" value="ECO:0007669"/>
    <property type="project" value="InterPro"/>
</dbReference>
<sequence>MPATPSPFQGHSKTGTVVDRRRPLPTVSTVSNVRTTAFMQRLAQRIKHYAASKLNKRPPAAAVAQRMGLGALYTINLACAFHLFAEYIGSVTSVHGPSMIPTMAEEGEIVIENRLSFRRDPSSLKRGDLVTLASPLTVGRVVCKRVLGLPGDVICVDPTSIKAPSTEHVIVPQGHIWIIGDNATLSRDSRDYGPVSLSLVRGTLFARVFPFHRFTIFRNPTTYID</sequence>
<protein>
    <recommendedName>
        <fullName evidence="9">Peptidase S26 domain-containing protein</fullName>
    </recommendedName>
</protein>
<proteinExistence type="inferred from homology"/>
<comment type="caution">
    <text evidence="10">The sequence shown here is derived from an EMBL/GenBank/DDBJ whole genome shotgun (WGS) entry which is preliminary data.</text>
</comment>
<evidence type="ECO:0000256" key="1">
    <source>
        <dbReference type="ARBA" id="ARBA00004273"/>
    </source>
</evidence>
<dbReference type="InterPro" id="IPR019757">
    <property type="entry name" value="Pept_S26A_signal_pept_1_Lys-AS"/>
</dbReference>
<dbReference type="PROSITE" id="PS00761">
    <property type="entry name" value="SPASE_I_3"/>
    <property type="match status" value="1"/>
</dbReference>
<reference evidence="10 11" key="1">
    <citation type="submission" date="2019-02" db="EMBL/GenBank/DDBJ databases">
        <title>Genome sequencing of the rare red list fungi Bondarzewia mesenterica.</title>
        <authorList>
            <person name="Buettner E."/>
            <person name="Kellner H."/>
        </authorList>
    </citation>
    <scope>NUCLEOTIDE SEQUENCE [LARGE SCALE GENOMIC DNA]</scope>
    <source>
        <strain evidence="10 11">DSM 108281</strain>
    </source>
</reference>
<dbReference type="EMBL" id="SGPL01000002">
    <property type="protein sequence ID" value="THH21451.1"/>
    <property type="molecule type" value="Genomic_DNA"/>
</dbReference>
<keyword evidence="4" id="KW-0496">Mitochondrion</keyword>
<keyword evidence="3" id="KW-0378">Hydrolase</keyword>
<keyword evidence="11" id="KW-1185">Reference proteome</keyword>
<evidence type="ECO:0000259" key="9">
    <source>
        <dbReference type="Pfam" id="PF10502"/>
    </source>
</evidence>
<comment type="subcellular location">
    <subcellularLocation>
        <location evidence="1">Mitochondrion inner membrane</location>
    </subcellularLocation>
</comment>
<dbReference type="AlphaFoldDB" id="A0A4S4MA94"/>
<dbReference type="InterPro" id="IPR000223">
    <property type="entry name" value="Pept_S26A_signal_pept_1"/>
</dbReference>
<organism evidence="10 11">
    <name type="scientific">Bondarzewia mesenterica</name>
    <dbReference type="NCBI Taxonomy" id="1095465"/>
    <lineage>
        <taxon>Eukaryota</taxon>
        <taxon>Fungi</taxon>
        <taxon>Dikarya</taxon>
        <taxon>Basidiomycota</taxon>
        <taxon>Agaricomycotina</taxon>
        <taxon>Agaricomycetes</taxon>
        <taxon>Russulales</taxon>
        <taxon>Bondarzewiaceae</taxon>
        <taxon>Bondarzewia</taxon>
    </lineage>
</organism>
<dbReference type="GO" id="GO:0042720">
    <property type="term" value="C:mitochondrial inner membrane peptidase complex"/>
    <property type="evidence" value="ECO:0007669"/>
    <property type="project" value="TreeGrafter"/>
</dbReference>